<keyword evidence="4" id="KW-1185">Reference proteome</keyword>
<dbReference type="InterPro" id="IPR002669">
    <property type="entry name" value="UreD"/>
</dbReference>
<dbReference type="Proteomes" id="UP000194280">
    <property type="component" value="Unassembled WGS sequence"/>
</dbReference>
<protein>
    <recommendedName>
        <fullName evidence="5">Urease accessory protein UreD</fullName>
    </recommendedName>
</protein>
<evidence type="ECO:0000256" key="2">
    <source>
        <dbReference type="ARBA" id="ARBA00023186"/>
    </source>
</evidence>
<dbReference type="InParanoid" id="A0A1Z5SME4"/>
<dbReference type="HAMAP" id="MF_01384">
    <property type="entry name" value="UreD"/>
    <property type="match status" value="1"/>
</dbReference>
<accession>A0A1Z5SME4</accession>
<evidence type="ECO:0000256" key="1">
    <source>
        <dbReference type="ARBA" id="ARBA00007177"/>
    </source>
</evidence>
<dbReference type="STRING" id="1157616.A0A1Z5SME4"/>
<proteinExistence type="inferred from homology"/>
<name>A0A1Z5SME4_HORWE</name>
<sequence>MSNPFLTTAATPGNGTIHLSLLQPDTPRLRTASYQYPLKLVSPAPTRSNNEDPKLVHIVYLLAYGGGLVAGDSINLNATLETTTRLVLLTQGSTKLFKAPDRQTISKQTMNVDLAPESALCYLPDPVQPFAHSSFEQSQTYNVLLPATGVQSAANLCVLDWVCNGRPANGEDWSFFRYGSRNEVYFHLPDGRKRLLLRDNVLLDDYGKSGSIPERMHGLAAFGTLIVHGQLFRRLGQFFTDEFKAVPRIGGRRWDTGSDDGHDESDAASVRRSVRHKQEVADGLMWSSAAVRGCVVVKFGAKSVEGGKRWLRSMLEEEGSLIQEFGERAMLCLR</sequence>
<dbReference type="GO" id="GO:0016151">
    <property type="term" value="F:nickel cation binding"/>
    <property type="evidence" value="ECO:0007669"/>
    <property type="project" value="InterPro"/>
</dbReference>
<keyword evidence="2" id="KW-0143">Chaperone</keyword>
<reference evidence="3 4" key="1">
    <citation type="submission" date="2017-01" db="EMBL/GenBank/DDBJ databases">
        <title>The recent genome duplication of the halophilic yeast Hortaea werneckii: insights from long-read sequencing.</title>
        <authorList>
            <person name="Sinha S."/>
            <person name="Flibotte S."/>
            <person name="Neira M."/>
            <person name="Lenassi M."/>
            <person name="Gostincar C."/>
            <person name="Stajich J.E."/>
            <person name="Nislow C.E."/>
        </authorList>
    </citation>
    <scope>NUCLEOTIDE SEQUENCE [LARGE SCALE GENOMIC DNA]</scope>
    <source>
        <strain evidence="3 4">EXF-2000</strain>
    </source>
</reference>
<gene>
    <name evidence="3" type="ORF">BTJ68_14758</name>
</gene>
<organism evidence="3 4">
    <name type="scientific">Hortaea werneckii EXF-2000</name>
    <dbReference type="NCBI Taxonomy" id="1157616"/>
    <lineage>
        <taxon>Eukaryota</taxon>
        <taxon>Fungi</taxon>
        <taxon>Dikarya</taxon>
        <taxon>Ascomycota</taxon>
        <taxon>Pezizomycotina</taxon>
        <taxon>Dothideomycetes</taxon>
        <taxon>Dothideomycetidae</taxon>
        <taxon>Mycosphaerellales</taxon>
        <taxon>Teratosphaeriaceae</taxon>
        <taxon>Hortaea</taxon>
    </lineage>
</organism>
<dbReference type="PANTHER" id="PTHR33643">
    <property type="entry name" value="UREASE ACCESSORY PROTEIN D"/>
    <property type="match status" value="1"/>
</dbReference>
<dbReference type="AlphaFoldDB" id="A0A1Z5SME4"/>
<dbReference type="OrthoDB" id="5550464at2759"/>
<comment type="similarity">
    <text evidence="1">Belongs to the UreD family.</text>
</comment>
<evidence type="ECO:0000313" key="3">
    <source>
        <dbReference type="EMBL" id="OTA21746.1"/>
    </source>
</evidence>
<comment type="caution">
    <text evidence="3">The sequence shown here is derived from an EMBL/GenBank/DDBJ whole genome shotgun (WGS) entry which is preliminary data.</text>
</comment>
<dbReference type="PANTHER" id="PTHR33643:SF1">
    <property type="entry name" value="UREASE ACCESSORY PROTEIN D"/>
    <property type="match status" value="1"/>
</dbReference>
<evidence type="ECO:0000313" key="4">
    <source>
        <dbReference type="Proteomes" id="UP000194280"/>
    </source>
</evidence>
<dbReference type="Pfam" id="PF01774">
    <property type="entry name" value="UreD"/>
    <property type="match status" value="1"/>
</dbReference>
<dbReference type="VEuPathDB" id="FungiDB:BTJ68_14758"/>
<evidence type="ECO:0008006" key="5">
    <source>
        <dbReference type="Google" id="ProtNLM"/>
    </source>
</evidence>
<dbReference type="EMBL" id="MUNK01000417">
    <property type="protein sequence ID" value="OTA21746.1"/>
    <property type="molecule type" value="Genomic_DNA"/>
</dbReference>